<dbReference type="AlphaFoldDB" id="A0A383D1L5"/>
<evidence type="ECO:0000313" key="2">
    <source>
        <dbReference type="EMBL" id="SVE38145.1"/>
    </source>
</evidence>
<organism evidence="2">
    <name type="scientific">marine metagenome</name>
    <dbReference type="NCBI Taxonomy" id="408172"/>
    <lineage>
        <taxon>unclassified sequences</taxon>
        <taxon>metagenomes</taxon>
        <taxon>ecological metagenomes</taxon>
    </lineage>
</organism>
<protein>
    <submittedName>
        <fullName evidence="2">Uncharacterized protein</fullName>
    </submittedName>
</protein>
<name>A0A383D1L5_9ZZZZ</name>
<keyword evidence="1" id="KW-1133">Transmembrane helix</keyword>
<gene>
    <name evidence="2" type="ORF">METZ01_LOCUS490999</name>
</gene>
<dbReference type="EMBL" id="UINC01213393">
    <property type="protein sequence ID" value="SVE38145.1"/>
    <property type="molecule type" value="Genomic_DNA"/>
</dbReference>
<feature type="transmembrane region" description="Helical" evidence="1">
    <location>
        <begin position="20"/>
        <end position="41"/>
    </location>
</feature>
<reference evidence="2" key="1">
    <citation type="submission" date="2018-05" db="EMBL/GenBank/DDBJ databases">
        <authorList>
            <person name="Lanie J.A."/>
            <person name="Ng W.-L."/>
            <person name="Kazmierczak K.M."/>
            <person name="Andrzejewski T.M."/>
            <person name="Davidsen T.M."/>
            <person name="Wayne K.J."/>
            <person name="Tettelin H."/>
            <person name="Glass J.I."/>
            <person name="Rusch D."/>
            <person name="Podicherti R."/>
            <person name="Tsui H.-C.T."/>
            <person name="Winkler M.E."/>
        </authorList>
    </citation>
    <scope>NUCLEOTIDE SEQUENCE</scope>
</reference>
<accession>A0A383D1L5</accession>
<proteinExistence type="predicted"/>
<keyword evidence="1" id="KW-0472">Membrane</keyword>
<keyword evidence="1" id="KW-0812">Transmembrane</keyword>
<evidence type="ECO:0000256" key="1">
    <source>
        <dbReference type="SAM" id="Phobius"/>
    </source>
</evidence>
<sequence length="52" mass="6295">MTWWSSFILNNHYKLLQYKAYFDIEKIIGLLTWLKIMSIVINKGTKNLGWME</sequence>